<dbReference type="SUPFAM" id="SSF48403">
    <property type="entry name" value="Ankyrin repeat"/>
    <property type="match status" value="1"/>
</dbReference>
<feature type="region of interest" description="Disordered" evidence="4">
    <location>
        <begin position="558"/>
        <end position="586"/>
    </location>
</feature>
<dbReference type="PANTHER" id="PTHR24189">
    <property type="entry name" value="MYOTROPHIN"/>
    <property type="match status" value="1"/>
</dbReference>
<evidence type="ECO:0000313" key="5">
    <source>
        <dbReference type="EMBL" id="KAL2064405.1"/>
    </source>
</evidence>
<dbReference type="InterPro" id="IPR036770">
    <property type="entry name" value="Ankyrin_rpt-contain_sf"/>
</dbReference>
<evidence type="ECO:0000256" key="2">
    <source>
        <dbReference type="ARBA" id="ARBA00023043"/>
    </source>
</evidence>
<evidence type="ECO:0000256" key="3">
    <source>
        <dbReference type="PROSITE-ProRule" id="PRU00023"/>
    </source>
</evidence>
<keyword evidence="1" id="KW-0677">Repeat</keyword>
<dbReference type="PANTHER" id="PTHR24189:SF50">
    <property type="entry name" value="ANKYRIN REPEAT AND SOCS BOX PROTEIN 2"/>
    <property type="match status" value="1"/>
</dbReference>
<evidence type="ECO:0000256" key="1">
    <source>
        <dbReference type="ARBA" id="ARBA00022737"/>
    </source>
</evidence>
<reference evidence="5 6" key="1">
    <citation type="journal article" date="2024" name="Commun. Biol.">
        <title>Comparative genomic analysis of thermophilic fungi reveals convergent evolutionary adaptations and gene losses.</title>
        <authorList>
            <person name="Steindorff A.S."/>
            <person name="Aguilar-Pontes M.V."/>
            <person name="Robinson A.J."/>
            <person name="Andreopoulos B."/>
            <person name="LaButti K."/>
            <person name="Kuo A."/>
            <person name="Mondo S."/>
            <person name="Riley R."/>
            <person name="Otillar R."/>
            <person name="Haridas S."/>
            <person name="Lipzen A."/>
            <person name="Grimwood J."/>
            <person name="Schmutz J."/>
            <person name="Clum A."/>
            <person name="Reid I.D."/>
            <person name="Moisan M.C."/>
            <person name="Butler G."/>
            <person name="Nguyen T.T.M."/>
            <person name="Dewar K."/>
            <person name="Conant G."/>
            <person name="Drula E."/>
            <person name="Henrissat B."/>
            <person name="Hansel C."/>
            <person name="Singer S."/>
            <person name="Hutchinson M.I."/>
            <person name="de Vries R.P."/>
            <person name="Natvig D.O."/>
            <person name="Powell A.J."/>
            <person name="Tsang A."/>
            <person name="Grigoriev I.V."/>
        </authorList>
    </citation>
    <scope>NUCLEOTIDE SEQUENCE [LARGE SCALE GENOMIC DNA]</scope>
    <source>
        <strain evidence="5 6">CBS 494.80</strain>
    </source>
</reference>
<dbReference type="PROSITE" id="PS50088">
    <property type="entry name" value="ANK_REPEAT"/>
    <property type="match status" value="1"/>
</dbReference>
<name>A0ABR4C421_9HELO</name>
<dbReference type="Gene3D" id="1.25.40.20">
    <property type="entry name" value="Ankyrin repeat-containing domain"/>
    <property type="match status" value="1"/>
</dbReference>
<evidence type="ECO:0000313" key="6">
    <source>
        <dbReference type="Proteomes" id="UP001595075"/>
    </source>
</evidence>
<feature type="repeat" description="ANK" evidence="3">
    <location>
        <begin position="186"/>
        <end position="215"/>
    </location>
</feature>
<accession>A0ABR4C421</accession>
<dbReference type="Proteomes" id="UP001595075">
    <property type="component" value="Unassembled WGS sequence"/>
</dbReference>
<dbReference type="SMART" id="SM00248">
    <property type="entry name" value="ANK"/>
    <property type="match status" value="5"/>
</dbReference>
<dbReference type="InterPro" id="IPR002110">
    <property type="entry name" value="Ankyrin_rpt"/>
</dbReference>
<sequence>METLAPELLDLIIEFYGDEYEALTLLMRCSKALCSRLQPVLYGSQTRLDRAMRRACKTGNVHTLRVAISYGANISTIGLVFPCSTFMLAAERGHVEAFNFLIKIGAKLDSNFKISPRLARSLCLPRNAAVLHSFLDKGFVSLPGAQLSLCSVIRNGGSLDSVRALLDHGSDANCHEQTDEYHIIATPLTTALLANQIPIVDLLIQRGADIHGTENCNPFKRQWPYPFAKPLHLPIFAAATAMARHGCTKILQRCLDLGSDINYVSRTREYDYSWPTYTTPLLTYLDSIECWDPKVALRPVDGLRYFLQHGSSLELSSILVNQPQRGREDANAISTIEVLLDKWGLEMLGDHEFFATIEFLIEHGGGKDRLKEILTKYRESKGNLLTHWTKFAALLTKKHFDPKDPAADHRLLQYIILRSNPYRTFGEMDHVAVLSLLQAGADINAHIDSTGRTILHEICSPRYMIMFGHIRSHTGTAENCHYVREKYSEFSFLRDVGADPRIVADGKTPIDVLLELMGPSDTISESGLCFLVKLGNILLGEVDKYGLSELKDLNISGKGSGIQHSPEGNKSAGDWIPCQGWSQDRA</sequence>
<organism evidence="5 6">
    <name type="scientific">Oculimacula yallundae</name>
    <dbReference type="NCBI Taxonomy" id="86028"/>
    <lineage>
        <taxon>Eukaryota</taxon>
        <taxon>Fungi</taxon>
        <taxon>Dikarya</taxon>
        <taxon>Ascomycota</taxon>
        <taxon>Pezizomycotina</taxon>
        <taxon>Leotiomycetes</taxon>
        <taxon>Helotiales</taxon>
        <taxon>Ploettnerulaceae</taxon>
        <taxon>Oculimacula</taxon>
    </lineage>
</organism>
<protein>
    <recommendedName>
        <fullName evidence="7">Ankyrin</fullName>
    </recommendedName>
</protein>
<gene>
    <name evidence="5" type="ORF">VTL71DRAFT_4899</name>
</gene>
<comment type="caution">
    <text evidence="5">The sequence shown here is derived from an EMBL/GenBank/DDBJ whole genome shotgun (WGS) entry which is preliminary data.</text>
</comment>
<proteinExistence type="predicted"/>
<keyword evidence="6" id="KW-1185">Reference proteome</keyword>
<dbReference type="EMBL" id="JAZHXI010000014">
    <property type="protein sequence ID" value="KAL2064405.1"/>
    <property type="molecule type" value="Genomic_DNA"/>
</dbReference>
<keyword evidence="2 3" id="KW-0040">ANK repeat</keyword>
<dbReference type="InterPro" id="IPR050745">
    <property type="entry name" value="Multifunctional_regulatory"/>
</dbReference>
<evidence type="ECO:0008006" key="7">
    <source>
        <dbReference type="Google" id="ProtNLM"/>
    </source>
</evidence>
<evidence type="ECO:0000256" key="4">
    <source>
        <dbReference type="SAM" id="MobiDB-lite"/>
    </source>
</evidence>